<dbReference type="EMBL" id="MU277231">
    <property type="protein sequence ID" value="KAI0058840.1"/>
    <property type="molecule type" value="Genomic_DNA"/>
</dbReference>
<protein>
    <submittedName>
        <fullName evidence="1">Cytochrome P450</fullName>
    </submittedName>
</protein>
<organism evidence="1 2">
    <name type="scientific">Artomyces pyxidatus</name>
    <dbReference type="NCBI Taxonomy" id="48021"/>
    <lineage>
        <taxon>Eukaryota</taxon>
        <taxon>Fungi</taxon>
        <taxon>Dikarya</taxon>
        <taxon>Basidiomycota</taxon>
        <taxon>Agaricomycotina</taxon>
        <taxon>Agaricomycetes</taxon>
        <taxon>Russulales</taxon>
        <taxon>Auriscalpiaceae</taxon>
        <taxon>Artomyces</taxon>
    </lineage>
</organism>
<name>A0ACB8SRW9_9AGAM</name>
<reference evidence="1" key="2">
    <citation type="journal article" date="2022" name="New Phytol.">
        <title>Evolutionary transition to the ectomycorrhizal habit in the genomes of a hyperdiverse lineage of mushroom-forming fungi.</title>
        <authorList>
            <person name="Looney B."/>
            <person name="Miyauchi S."/>
            <person name="Morin E."/>
            <person name="Drula E."/>
            <person name="Courty P.E."/>
            <person name="Kohler A."/>
            <person name="Kuo A."/>
            <person name="LaButti K."/>
            <person name="Pangilinan J."/>
            <person name="Lipzen A."/>
            <person name="Riley R."/>
            <person name="Andreopoulos W."/>
            <person name="He G."/>
            <person name="Johnson J."/>
            <person name="Nolan M."/>
            <person name="Tritt A."/>
            <person name="Barry K.W."/>
            <person name="Grigoriev I.V."/>
            <person name="Nagy L.G."/>
            <person name="Hibbett D."/>
            <person name="Henrissat B."/>
            <person name="Matheny P.B."/>
            <person name="Labbe J."/>
            <person name="Martin F.M."/>
        </authorList>
    </citation>
    <scope>NUCLEOTIDE SEQUENCE</scope>
    <source>
        <strain evidence="1">HHB10654</strain>
    </source>
</reference>
<proteinExistence type="predicted"/>
<dbReference type="Proteomes" id="UP000814140">
    <property type="component" value="Unassembled WGS sequence"/>
</dbReference>
<sequence>MLAIVVAVLSGVLLTVFVWPRLREYWRNPNGLSLPPGPRPHLLLGNLLDLPTGGSEWLAFERMSKKYGSDLLHFHVPGSHILTINSYKAANDLLDKKSSIYSDRPRLPWAKGLMGWSWSLVIMSYDEGFAAHRRLVQHSFQPNIVTSQHRPVMQREVPRLLRNLLVTPDDFIRHLRSMTGAIIMMVTYGYQVLPKDDPYLILAEDVNKSMETETPGAHIVDFFPFLRYAPSWMFKFKRDAVVGRRLTKEMRNAPFQMVKERLAAGTALPSMVGSLVEKEVVDGVTSNEDLIKNCGAVVYSAGADTSTVTLTNFVLAMIMHPVVQERAQRELDEVVGRDRLPNFNDRSQLPYLACIVKEALRWKAVSPLGIPHYTAADDVYQGMFIPKGTTVFANQAAMLHDPSVYKDPDVFDPDRFAHGVDRSEGILDPARITFGFGRR</sequence>
<gene>
    <name evidence="1" type="ORF">BV25DRAFT_1182469</name>
</gene>
<evidence type="ECO:0000313" key="1">
    <source>
        <dbReference type="EMBL" id="KAI0058840.1"/>
    </source>
</evidence>
<reference evidence="1" key="1">
    <citation type="submission" date="2021-03" db="EMBL/GenBank/DDBJ databases">
        <authorList>
            <consortium name="DOE Joint Genome Institute"/>
            <person name="Ahrendt S."/>
            <person name="Looney B.P."/>
            <person name="Miyauchi S."/>
            <person name="Morin E."/>
            <person name="Drula E."/>
            <person name="Courty P.E."/>
            <person name="Chicoki N."/>
            <person name="Fauchery L."/>
            <person name="Kohler A."/>
            <person name="Kuo A."/>
            <person name="Labutti K."/>
            <person name="Pangilinan J."/>
            <person name="Lipzen A."/>
            <person name="Riley R."/>
            <person name="Andreopoulos W."/>
            <person name="He G."/>
            <person name="Johnson J."/>
            <person name="Barry K.W."/>
            <person name="Grigoriev I.V."/>
            <person name="Nagy L."/>
            <person name="Hibbett D."/>
            <person name="Henrissat B."/>
            <person name="Matheny P.B."/>
            <person name="Labbe J."/>
            <person name="Martin F."/>
        </authorList>
    </citation>
    <scope>NUCLEOTIDE SEQUENCE</scope>
    <source>
        <strain evidence="1">HHB10654</strain>
    </source>
</reference>
<comment type="caution">
    <text evidence="1">The sequence shown here is derived from an EMBL/GenBank/DDBJ whole genome shotgun (WGS) entry which is preliminary data.</text>
</comment>
<accession>A0ACB8SRW9</accession>
<keyword evidence="2" id="KW-1185">Reference proteome</keyword>
<evidence type="ECO:0000313" key="2">
    <source>
        <dbReference type="Proteomes" id="UP000814140"/>
    </source>
</evidence>